<evidence type="ECO:0000256" key="2">
    <source>
        <dbReference type="ARBA" id="ARBA00023002"/>
    </source>
</evidence>
<organism evidence="4 5">
    <name type="scientific">Lysinibacillus sphaericus OT4b.31</name>
    <dbReference type="NCBI Taxonomy" id="1285586"/>
    <lineage>
        <taxon>Bacteria</taxon>
        <taxon>Bacillati</taxon>
        <taxon>Bacillota</taxon>
        <taxon>Bacilli</taxon>
        <taxon>Bacillales</taxon>
        <taxon>Bacillaceae</taxon>
        <taxon>Lysinibacillus</taxon>
    </lineage>
</organism>
<sequence>MFSIDKWKNGEKWTNWAGNMISYPSEMYLPRSIEEVVNVVSHARDTKKTIRVTGAAHSFSAVAMPEHIALSLHNMRGLIAVDSKRQEATFWAGTYLYEMGPLLAKHGFALMNMGDIQEQTIAGAVSTGTHGTGVTLGSLSSTVTTWGFVDGTGIYREHIRGADELSQAIHVSLGMLGVLVKVTIKVMPLYSLHYVGTRETLANGLATFSEDIRQHRHVEWFYFPNSETIQVKRMNAVAPVYQSEWSKRVETLKLQIVENGAFFAMSELCKWKPALSGAMSRLAAANVVEGEKIGICYEIYPSPRSVKFQESEYAIPIIQFEECMEEIHATFKKGHLNVHFPLECRTTAGEAGYLSPTQRQESAFIAFHMYKGMSEEPYFKWVHTMMQKYNGRPHWGKQSHLTAEYVHELYPDIEKFLKVRAQYDPDDVFFTGYLKKLFIL</sequence>
<dbReference type="OrthoDB" id="9800184at2"/>
<dbReference type="Pfam" id="PF01565">
    <property type="entry name" value="FAD_binding_4"/>
    <property type="match status" value="1"/>
</dbReference>
<dbReference type="PANTHER" id="PTHR43762">
    <property type="entry name" value="L-GULONOLACTONE OXIDASE"/>
    <property type="match status" value="1"/>
</dbReference>
<comment type="caution">
    <text evidence="4">The sequence shown here is derived from an EMBL/GenBank/DDBJ whole genome shotgun (WGS) entry which is preliminary data.</text>
</comment>
<dbReference type="EMBL" id="AQPX01000020">
    <property type="protein sequence ID" value="EON71947.1"/>
    <property type="molecule type" value="Genomic_DNA"/>
</dbReference>
<dbReference type="RefSeq" id="WP_010859621.1">
    <property type="nucleotide sequence ID" value="NZ_KB933398.1"/>
</dbReference>
<dbReference type="InterPro" id="IPR007173">
    <property type="entry name" value="ALO_C"/>
</dbReference>
<dbReference type="InterPro" id="IPR016167">
    <property type="entry name" value="FAD-bd_PCMH_sub1"/>
</dbReference>
<keyword evidence="2" id="KW-0560">Oxidoreductase</keyword>
<dbReference type="InterPro" id="IPR006094">
    <property type="entry name" value="Oxid_FAD_bind_N"/>
</dbReference>
<gene>
    <name evidence="4" type="ORF">H131_13423</name>
</gene>
<dbReference type="NCBIfam" id="TIGR01679">
    <property type="entry name" value="bact_FAD_ox"/>
    <property type="match status" value="1"/>
</dbReference>
<dbReference type="Gene3D" id="3.30.465.10">
    <property type="match status" value="1"/>
</dbReference>
<dbReference type="GO" id="GO:0016020">
    <property type="term" value="C:membrane"/>
    <property type="evidence" value="ECO:0007669"/>
    <property type="project" value="InterPro"/>
</dbReference>
<evidence type="ECO:0000313" key="5">
    <source>
        <dbReference type="Proteomes" id="UP000013911"/>
    </source>
</evidence>
<evidence type="ECO:0000259" key="3">
    <source>
        <dbReference type="PROSITE" id="PS51387"/>
    </source>
</evidence>
<feature type="domain" description="FAD-binding PCMH-type" evidence="3">
    <location>
        <begin position="20"/>
        <end position="189"/>
    </location>
</feature>
<reference evidence="4 5" key="1">
    <citation type="submission" date="2013-04" db="EMBL/GenBank/DDBJ databases">
        <title>Draft genome of the heavy metal tolerant bacterium Lysinibacillus sphaericus strain OT4b.31.</title>
        <authorList>
            <person name="Pena-Montenegro T.D."/>
            <person name="Dussan J."/>
        </authorList>
    </citation>
    <scope>NUCLEOTIDE SEQUENCE [LARGE SCALE GENOMIC DNA]</scope>
    <source>
        <strain evidence="4 5">OT4b.31</strain>
    </source>
</reference>
<dbReference type="Proteomes" id="UP000013911">
    <property type="component" value="Unassembled WGS sequence"/>
</dbReference>
<evidence type="ECO:0000256" key="1">
    <source>
        <dbReference type="ARBA" id="ARBA00022630"/>
    </source>
</evidence>
<dbReference type="PIRSF" id="PIRSF000136">
    <property type="entry name" value="LGO_GLO"/>
    <property type="match status" value="1"/>
</dbReference>
<dbReference type="AlphaFoldDB" id="R7ZCV0"/>
<evidence type="ECO:0000313" key="4">
    <source>
        <dbReference type="EMBL" id="EON71947.1"/>
    </source>
</evidence>
<dbReference type="Pfam" id="PF04030">
    <property type="entry name" value="ALO"/>
    <property type="match status" value="1"/>
</dbReference>
<dbReference type="Gene3D" id="3.30.43.10">
    <property type="entry name" value="Uridine Diphospho-n-acetylenolpyruvylglucosamine Reductase, domain 2"/>
    <property type="match status" value="1"/>
</dbReference>
<dbReference type="GO" id="GO:0003885">
    <property type="term" value="F:D-arabinono-1,4-lactone oxidase activity"/>
    <property type="evidence" value="ECO:0007669"/>
    <property type="project" value="InterPro"/>
</dbReference>
<dbReference type="InterPro" id="IPR036318">
    <property type="entry name" value="FAD-bd_PCMH-like_sf"/>
</dbReference>
<dbReference type="SUPFAM" id="SSF56176">
    <property type="entry name" value="FAD-binding/transporter-associated domain-like"/>
    <property type="match status" value="1"/>
</dbReference>
<dbReference type="PANTHER" id="PTHR43762:SF1">
    <property type="entry name" value="D-ARABINONO-1,4-LACTONE OXIDASE"/>
    <property type="match status" value="1"/>
</dbReference>
<dbReference type="GO" id="GO:0071949">
    <property type="term" value="F:FAD binding"/>
    <property type="evidence" value="ECO:0007669"/>
    <property type="project" value="InterPro"/>
</dbReference>
<dbReference type="PATRIC" id="fig|1285586.5.peg.2746"/>
<keyword evidence="1" id="KW-0285">Flavoprotein</keyword>
<dbReference type="PROSITE" id="PS51387">
    <property type="entry name" value="FAD_PCMH"/>
    <property type="match status" value="1"/>
</dbReference>
<dbReference type="InterPro" id="IPR016169">
    <property type="entry name" value="FAD-bd_PCMH_sub2"/>
</dbReference>
<dbReference type="InterPro" id="IPR010031">
    <property type="entry name" value="FAD_lactone_oxidase-like"/>
</dbReference>
<dbReference type="InterPro" id="IPR016166">
    <property type="entry name" value="FAD-bd_PCMH"/>
</dbReference>
<name>R7ZCV0_LYSSH</name>
<proteinExistence type="predicted"/>
<accession>R7ZCV0</accession>
<dbReference type="HOGENOM" id="CLU_003896_4_3_9"/>
<dbReference type="Gene3D" id="3.30.70.2520">
    <property type="match status" value="1"/>
</dbReference>
<protein>
    <submittedName>
        <fullName evidence="4">L-gulonolactone oxidase</fullName>
    </submittedName>
</protein>
<dbReference type="eggNOG" id="COG0277">
    <property type="taxonomic scope" value="Bacteria"/>
</dbReference>